<dbReference type="Gene3D" id="3.40.630.10">
    <property type="entry name" value="Zn peptidases"/>
    <property type="match status" value="1"/>
</dbReference>
<dbReference type="EMBL" id="CP093313">
    <property type="protein sequence ID" value="UWZ85889.1"/>
    <property type="molecule type" value="Genomic_DNA"/>
</dbReference>
<feature type="chain" id="PRO_5039912023" evidence="3">
    <location>
        <begin position="25"/>
        <end position="445"/>
    </location>
</feature>
<dbReference type="Pfam" id="PF07687">
    <property type="entry name" value="M20_dimer"/>
    <property type="match status" value="1"/>
</dbReference>
<dbReference type="GO" id="GO:0016787">
    <property type="term" value="F:hydrolase activity"/>
    <property type="evidence" value="ECO:0007669"/>
    <property type="project" value="UniProtKB-KW"/>
</dbReference>
<dbReference type="InterPro" id="IPR017439">
    <property type="entry name" value="Amidohydrolase"/>
</dbReference>
<evidence type="ECO:0000256" key="2">
    <source>
        <dbReference type="PIRSR" id="PIRSR005962-1"/>
    </source>
</evidence>
<feature type="domain" description="Peptidase M20 dimerisation" evidence="4">
    <location>
        <begin position="224"/>
        <end position="316"/>
    </location>
</feature>
<dbReference type="GO" id="GO:0046872">
    <property type="term" value="F:metal ion binding"/>
    <property type="evidence" value="ECO:0007669"/>
    <property type="project" value="UniProtKB-KW"/>
</dbReference>
<keyword evidence="6" id="KW-1185">Reference proteome</keyword>
<feature type="binding site" evidence="2">
    <location>
        <position position="175"/>
    </location>
    <ligand>
        <name>Mn(2+)</name>
        <dbReference type="ChEBI" id="CHEBI:29035"/>
        <label>2</label>
    </ligand>
</feature>
<feature type="binding site" evidence="2">
    <location>
        <position position="417"/>
    </location>
    <ligand>
        <name>Mn(2+)</name>
        <dbReference type="ChEBI" id="CHEBI:29035"/>
        <label>2</label>
    </ligand>
</feature>
<name>A0A9J7BTG9_9BACT</name>
<dbReference type="PIRSF" id="PIRSF005962">
    <property type="entry name" value="Pept_M20D_amidohydro"/>
    <property type="match status" value="1"/>
</dbReference>
<evidence type="ECO:0000256" key="3">
    <source>
        <dbReference type="SAM" id="SignalP"/>
    </source>
</evidence>
<organism evidence="5 6">
    <name type="scientific">Occallatibacter riparius</name>
    <dbReference type="NCBI Taxonomy" id="1002689"/>
    <lineage>
        <taxon>Bacteria</taxon>
        <taxon>Pseudomonadati</taxon>
        <taxon>Acidobacteriota</taxon>
        <taxon>Terriglobia</taxon>
        <taxon>Terriglobales</taxon>
        <taxon>Acidobacteriaceae</taxon>
        <taxon>Occallatibacter</taxon>
    </lineage>
</organism>
<sequence length="445" mass="46996">MNLRLPVVLSVAGLALPLAAQSSADLKGSVKAQLPALTETYTHLHRNPELSHHEEKTSALLAGELRKMGYEVTEHVGKYEDGKQAYGVVAVLKNGAGPRLLIRADMDALPVEEKTGLDYASTVRTKNDAGQDVGVMHACGHDIHVTVLLGTAKEMAARKAQWHGTLMLIGQPSEETIDGARAMLADGMYDRFGKPDFVLAEHDNSGFAAGSIAIKGGPLLASSTSIDVTMRGVGAHGSQPQNSKDPVLMAAEFVVLAQGIVARQVDPQQPAVLTVGTIHGGTKRNIIGEDVTMGLTLRTYSDKVRDQIIEAVKRTADGVATGYGVPQDRMPTVTVSKTEIAPATINDTALAERMRKAAETALGAEHVETPAPVMGSEDVGLFTLDGKIPGMMFWLGAAEPGKLAHAKEVGVPLPAMHSPLFAPDYAPTIETGVTAMTAMALDLLK</sequence>
<dbReference type="KEGG" id="orp:MOP44_08085"/>
<evidence type="ECO:0000313" key="6">
    <source>
        <dbReference type="Proteomes" id="UP001059380"/>
    </source>
</evidence>
<proteinExistence type="predicted"/>
<reference evidence="5" key="1">
    <citation type="submission" date="2021-04" db="EMBL/GenBank/DDBJ databases">
        <title>Phylogenetic analysis of Acidobacteriaceae.</title>
        <authorList>
            <person name="Qiu L."/>
            <person name="Zhang Q."/>
        </authorList>
    </citation>
    <scope>NUCLEOTIDE SEQUENCE</scope>
    <source>
        <strain evidence="5">DSM 25168</strain>
    </source>
</reference>
<evidence type="ECO:0000259" key="4">
    <source>
        <dbReference type="Pfam" id="PF07687"/>
    </source>
</evidence>
<keyword evidence="1" id="KW-0378">Hydrolase</keyword>
<dbReference type="Pfam" id="PF01546">
    <property type="entry name" value="Peptidase_M20"/>
    <property type="match status" value="1"/>
</dbReference>
<evidence type="ECO:0000256" key="1">
    <source>
        <dbReference type="ARBA" id="ARBA00022801"/>
    </source>
</evidence>
<keyword evidence="3" id="KW-0732">Signal</keyword>
<dbReference type="PANTHER" id="PTHR11014:SF63">
    <property type="entry name" value="METALLOPEPTIDASE, PUTATIVE (AFU_ORTHOLOGUE AFUA_6G09600)-RELATED"/>
    <property type="match status" value="1"/>
</dbReference>
<feature type="binding site" evidence="2">
    <location>
        <position position="202"/>
    </location>
    <ligand>
        <name>Mn(2+)</name>
        <dbReference type="ChEBI" id="CHEBI:29035"/>
        <label>2</label>
    </ligand>
</feature>
<dbReference type="RefSeq" id="WP_260795510.1">
    <property type="nucleotide sequence ID" value="NZ_CP093313.1"/>
</dbReference>
<dbReference type="SUPFAM" id="SSF55031">
    <property type="entry name" value="Bacterial exopeptidase dimerisation domain"/>
    <property type="match status" value="1"/>
</dbReference>
<feature type="binding site" evidence="2">
    <location>
        <position position="139"/>
    </location>
    <ligand>
        <name>Mn(2+)</name>
        <dbReference type="ChEBI" id="CHEBI:29035"/>
        <label>2</label>
    </ligand>
</feature>
<dbReference type="AlphaFoldDB" id="A0A9J7BTG9"/>
<dbReference type="InterPro" id="IPR002933">
    <property type="entry name" value="Peptidase_M20"/>
</dbReference>
<accession>A0A9J7BTG9</accession>
<keyword evidence="2" id="KW-0464">Manganese</keyword>
<feature type="binding site" evidence="2">
    <location>
        <position position="141"/>
    </location>
    <ligand>
        <name>Mn(2+)</name>
        <dbReference type="ChEBI" id="CHEBI:29035"/>
        <label>2</label>
    </ligand>
</feature>
<feature type="signal peptide" evidence="3">
    <location>
        <begin position="1"/>
        <end position="24"/>
    </location>
</feature>
<dbReference type="Proteomes" id="UP001059380">
    <property type="component" value="Chromosome"/>
</dbReference>
<dbReference type="InterPro" id="IPR011650">
    <property type="entry name" value="Peptidase_M20_dimer"/>
</dbReference>
<dbReference type="PANTHER" id="PTHR11014">
    <property type="entry name" value="PEPTIDASE M20 FAMILY MEMBER"/>
    <property type="match status" value="1"/>
</dbReference>
<comment type="cofactor">
    <cofactor evidence="2">
        <name>Mn(2+)</name>
        <dbReference type="ChEBI" id="CHEBI:29035"/>
    </cofactor>
    <text evidence="2">The Mn(2+) ion enhances activity.</text>
</comment>
<dbReference type="SUPFAM" id="SSF53187">
    <property type="entry name" value="Zn-dependent exopeptidases"/>
    <property type="match status" value="1"/>
</dbReference>
<dbReference type="Gene3D" id="3.30.70.360">
    <property type="match status" value="1"/>
</dbReference>
<dbReference type="NCBIfam" id="TIGR01891">
    <property type="entry name" value="amidohydrolases"/>
    <property type="match status" value="1"/>
</dbReference>
<protein>
    <submittedName>
        <fullName evidence="5">Amidohydrolase</fullName>
    </submittedName>
</protein>
<dbReference type="InterPro" id="IPR036264">
    <property type="entry name" value="Bact_exopeptidase_dim_dom"/>
</dbReference>
<evidence type="ECO:0000313" key="5">
    <source>
        <dbReference type="EMBL" id="UWZ85889.1"/>
    </source>
</evidence>
<keyword evidence="2" id="KW-0479">Metal-binding</keyword>
<gene>
    <name evidence="5" type="ORF">MOP44_08085</name>
</gene>